<accession>A0A1B9NZQ6</accession>
<feature type="domain" description="DUF7217" evidence="1">
    <location>
        <begin position="19"/>
        <end position="221"/>
    </location>
</feature>
<name>A0A1B9NZQ6_ALILO</name>
<evidence type="ECO:0000259" key="1">
    <source>
        <dbReference type="Pfam" id="PF23854"/>
    </source>
</evidence>
<dbReference type="EMBL" id="MAJU01000008">
    <property type="protein sequence ID" value="OCH21594.1"/>
    <property type="molecule type" value="Genomic_DNA"/>
</dbReference>
<dbReference type="STRING" id="688.A6E04_06930"/>
<dbReference type="OrthoDB" id="5920712at2"/>
<proteinExistence type="predicted"/>
<dbReference type="Pfam" id="PF23854">
    <property type="entry name" value="DUF7217"/>
    <property type="match status" value="1"/>
</dbReference>
<comment type="caution">
    <text evidence="2">The sequence shown here is derived from an EMBL/GenBank/DDBJ whole genome shotgun (WGS) entry which is preliminary data.</text>
</comment>
<dbReference type="Proteomes" id="UP000093523">
    <property type="component" value="Unassembled WGS sequence"/>
</dbReference>
<protein>
    <recommendedName>
        <fullName evidence="1">DUF7217 domain-containing protein</fullName>
    </recommendedName>
</protein>
<dbReference type="RefSeq" id="WP_065610155.1">
    <property type="nucleotide sequence ID" value="NZ_CAWMPN010000008.1"/>
</dbReference>
<dbReference type="AlphaFoldDB" id="A0A1B9NZQ6"/>
<evidence type="ECO:0000313" key="2">
    <source>
        <dbReference type="EMBL" id="OCH21594.1"/>
    </source>
</evidence>
<organism evidence="2 3">
    <name type="scientific">Aliivibrio logei</name>
    <name type="common">Vibrio logei</name>
    <dbReference type="NCBI Taxonomy" id="688"/>
    <lineage>
        <taxon>Bacteria</taxon>
        <taxon>Pseudomonadati</taxon>
        <taxon>Pseudomonadota</taxon>
        <taxon>Gammaproteobacteria</taxon>
        <taxon>Vibrionales</taxon>
        <taxon>Vibrionaceae</taxon>
        <taxon>Aliivibrio</taxon>
    </lineage>
</organism>
<evidence type="ECO:0000313" key="3">
    <source>
        <dbReference type="Proteomes" id="UP000093523"/>
    </source>
</evidence>
<gene>
    <name evidence="2" type="ORF">A6E04_06930</name>
</gene>
<dbReference type="InterPro" id="IPR055641">
    <property type="entry name" value="DUF7217"/>
</dbReference>
<reference evidence="2 3" key="1">
    <citation type="submission" date="2016-06" db="EMBL/GenBank/DDBJ databases">
        <authorList>
            <person name="Kjaerup R.B."/>
            <person name="Dalgaard T.S."/>
            <person name="Juul-Madsen H.R."/>
        </authorList>
    </citation>
    <scope>NUCLEOTIDE SEQUENCE [LARGE SCALE GENOMIC DNA]</scope>
    <source>
        <strain evidence="2 3">1S159</strain>
    </source>
</reference>
<sequence length="223" mass="23419">MALNLDIYQLIMSNGLKISNPAVNAGRETSNQLMALETALNNPALDLLGVDLTVLTSARDSIASTNTNITGSVNAMATTADNAIQMSSMAQQVNRLDALSGAVPASCSNTTELFGSIQGENDAAFAVINKAVSALFQAINDFIGGLIDVDAFATWLATITDTLSLADSDIAALLSKELAKANEIKNKITSSAIAQNIAMLWDNPCSKSVMNDVLPDDIKRLLP</sequence>